<evidence type="ECO:0000313" key="4">
    <source>
        <dbReference type="Proteomes" id="UP000252004"/>
    </source>
</evidence>
<dbReference type="Proteomes" id="UP000252004">
    <property type="component" value="Chromosome"/>
</dbReference>
<dbReference type="RefSeq" id="WP_114054840.1">
    <property type="nucleotide sequence ID" value="NZ_CP030862.1"/>
</dbReference>
<dbReference type="OrthoDB" id="62864at2"/>
<dbReference type="PROSITE" id="PS51318">
    <property type="entry name" value="TAT"/>
    <property type="match status" value="1"/>
</dbReference>
<name>A0A344TYE0_9ACTN</name>
<comment type="cofactor">
    <cofactor evidence="1">
        <name>Cu cation</name>
        <dbReference type="ChEBI" id="CHEBI:23378"/>
    </cofactor>
</comment>
<dbReference type="PANTHER" id="PTHR47197:SF3">
    <property type="entry name" value="DIHYDRO-HEME D1 DEHYDROGENASE"/>
    <property type="match status" value="1"/>
</dbReference>
<proteinExistence type="predicted"/>
<dbReference type="AlphaFoldDB" id="A0A344TYE0"/>
<feature type="signal peptide" evidence="2">
    <location>
        <begin position="1"/>
        <end position="35"/>
    </location>
</feature>
<protein>
    <submittedName>
        <fullName evidence="3">YncE family protein</fullName>
    </submittedName>
</protein>
<evidence type="ECO:0000256" key="1">
    <source>
        <dbReference type="ARBA" id="ARBA00001935"/>
    </source>
</evidence>
<dbReference type="KEGG" id="sgz:C0216_09485"/>
<dbReference type="InterPro" id="IPR015943">
    <property type="entry name" value="WD40/YVTN_repeat-like_dom_sf"/>
</dbReference>
<dbReference type="InterPro" id="IPR006311">
    <property type="entry name" value="TAT_signal"/>
</dbReference>
<keyword evidence="4" id="KW-1185">Reference proteome</keyword>
<organism evidence="3 4">
    <name type="scientific">Streptomyces globosus</name>
    <dbReference type="NCBI Taxonomy" id="68209"/>
    <lineage>
        <taxon>Bacteria</taxon>
        <taxon>Bacillati</taxon>
        <taxon>Actinomycetota</taxon>
        <taxon>Actinomycetes</taxon>
        <taxon>Kitasatosporales</taxon>
        <taxon>Streptomycetaceae</taxon>
        <taxon>Streptomyces</taxon>
    </lineage>
</organism>
<dbReference type="EMBL" id="CP030862">
    <property type="protein sequence ID" value="AXE23661.1"/>
    <property type="molecule type" value="Genomic_DNA"/>
</dbReference>
<sequence length="431" mass="46272">MPRTARTARTPVRTLLAGGVLAAAALAAAAAPAPAAPPAPASARPAAPDAAGLREVLFVGNNWEGTADVLASTGGMERIGRINVVPDKEERLREIHLNPVKLAFFLGIRHSAGEGHDQLVDDMYTTPDGSAVVVSRPSFADVVSLDLRTGRINWRFPVSGYRSDHMAVSPDGTRVAVSASTSNTVHVLDIATGRQVGSFATGDKPHENTFSRDGRLIWNASIGEVNTALDAPWLDWTKGDRKFTVVDAQTFRTVRTVDMRERLDAAGRSDLSDSIRPNAFTPDESMLYFQVSFFNGFAEYDVAADRITRVKTLPKNPKTPADRMAWVNDSRHHGMAMSPDGAKLCIAGTMDDYATVVDRATLAEGPLVPADKPYWATVSGDGTACVISESGSDRVTAIDFATGEKRVSVPVGDHPQRVRLGRVPADWTGTR</sequence>
<dbReference type="PANTHER" id="PTHR47197">
    <property type="entry name" value="PROTEIN NIRF"/>
    <property type="match status" value="1"/>
</dbReference>
<evidence type="ECO:0000313" key="3">
    <source>
        <dbReference type="EMBL" id="AXE23661.1"/>
    </source>
</evidence>
<dbReference type="InterPro" id="IPR011045">
    <property type="entry name" value="N2O_reductase_N"/>
</dbReference>
<gene>
    <name evidence="3" type="ORF">C0216_09485</name>
</gene>
<dbReference type="InterPro" id="IPR051200">
    <property type="entry name" value="Host-pathogen_enzymatic-act"/>
</dbReference>
<evidence type="ECO:0000256" key="2">
    <source>
        <dbReference type="SAM" id="SignalP"/>
    </source>
</evidence>
<feature type="chain" id="PRO_5016896977" evidence="2">
    <location>
        <begin position="36"/>
        <end position="431"/>
    </location>
</feature>
<keyword evidence="2" id="KW-0732">Signal</keyword>
<reference evidence="3 4" key="1">
    <citation type="submission" date="2018-01" db="EMBL/GenBank/DDBJ databases">
        <title>Draft genome Sequence of streptomyces globosus LZH-48.</title>
        <authorList>
            <person name="Ran K."/>
            <person name="Li Z."/>
            <person name="Wei S."/>
            <person name="Dong R."/>
        </authorList>
    </citation>
    <scope>NUCLEOTIDE SEQUENCE [LARGE SCALE GENOMIC DNA]</scope>
    <source>
        <strain evidence="3 4">LZH-48</strain>
    </source>
</reference>
<accession>A0A344TYE0</accession>
<dbReference type="Gene3D" id="2.130.10.10">
    <property type="entry name" value="YVTN repeat-like/Quinoprotein amine dehydrogenase"/>
    <property type="match status" value="2"/>
</dbReference>
<dbReference type="SUPFAM" id="SSF50974">
    <property type="entry name" value="Nitrous oxide reductase, N-terminal domain"/>
    <property type="match status" value="1"/>
</dbReference>